<protein>
    <submittedName>
        <fullName evidence="2">Uncharacterized protein</fullName>
    </submittedName>
</protein>
<reference evidence="3" key="1">
    <citation type="submission" date="2017-01" db="EMBL/GenBank/DDBJ databases">
        <authorList>
            <person name="Varghese N."/>
            <person name="Submissions S."/>
        </authorList>
    </citation>
    <scope>NUCLEOTIDE SEQUENCE [LARGE SCALE GENOMIC DNA]</scope>
    <source>
        <strain evidence="3">CGMCC 1.7737</strain>
    </source>
</reference>
<gene>
    <name evidence="2" type="ORF">SAMN05421858_4915</name>
</gene>
<dbReference type="Proteomes" id="UP000186914">
    <property type="component" value="Unassembled WGS sequence"/>
</dbReference>
<evidence type="ECO:0000256" key="1">
    <source>
        <dbReference type="SAM" id="MobiDB-lite"/>
    </source>
</evidence>
<feature type="region of interest" description="Disordered" evidence="1">
    <location>
        <begin position="72"/>
        <end position="97"/>
    </location>
</feature>
<evidence type="ECO:0000313" key="2">
    <source>
        <dbReference type="EMBL" id="SIR97745.1"/>
    </source>
</evidence>
<dbReference type="AlphaFoldDB" id="A0A1N7FBZ6"/>
<organism evidence="2 3">
    <name type="scientific">Haladaptatus litoreus</name>
    <dbReference type="NCBI Taxonomy" id="553468"/>
    <lineage>
        <taxon>Archaea</taxon>
        <taxon>Methanobacteriati</taxon>
        <taxon>Methanobacteriota</taxon>
        <taxon>Stenosarchaea group</taxon>
        <taxon>Halobacteria</taxon>
        <taxon>Halobacteriales</taxon>
        <taxon>Haladaptataceae</taxon>
        <taxon>Haladaptatus</taxon>
    </lineage>
</organism>
<evidence type="ECO:0000313" key="3">
    <source>
        <dbReference type="Proteomes" id="UP000186914"/>
    </source>
</evidence>
<accession>A0A1N7FBZ6</accession>
<sequence>MSIAWLLGQLPPVRKLANVRGSNHSFAGVPATSGTEHIQVVHLAMSQSKRNLDTSSCKASPLSDTQCRLNQWAKSPEQHHPNSSSTDHSTSSPRLSKRISSLTTANKLKQHPYRDPEKLQPVYEQAGTITGTAAHFDVSPTTARLWLIQCEIYDPEREGLSSVANRLEELLPEDLGLPPLGDHQ</sequence>
<keyword evidence="3" id="KW-1185">Reference proteome</keyword>
<feature type="compositionally biased region" description="Low complexity" evidence="1">
    <location>
        <begin position="83"/>
        <end position="92"/>
    </location>
</feature>
<name>A0A1N7FBZ6_9EURY</name>
<dbReference type="EMBL" id="FTNO01000008">
    <property type="protein sequence ID" value="SIR97745.1"/>
    <property type="molecule type" value="Genomic_DNA"/>
</dbReference>
<proteinExistence type="predicted"/>